<comment type="caution">
    <text evidence="1">The sequence shown here is derived from an EMBL/GenBank/DDBJ whole genome shotgun (WGS) entry which is preliminary data.</text>
</comment>
<dbReference type="InterPro" id="IPR036916">
    <property type="entry name" value="Sda_sf"/>
</dbReference>
<evidence type="ECO:0000313" key="1">
    <source>
        <dbReference type="EMBL" id="TLS51150.1"/>
    </source>
</evidence>
<evidence type="ECO:0000313" key="2">
    <source>
        <dbReference type="Proteomes" id="UP000309676"/>
    </source>
</evidence>
<dbReference type="Gene3D" id="1.10.287.1100">
    <property type="entry name" value="Sporulation inhibitor A"/>
    <property type="match status" value="1"/>
</dbReference>
<dbReference type="Proteomes" id="UP000309676">
    <property type="component" value="Unassembled WGS sequence"/>
</dbReference>
<gene>
    <name evidence="1" type="ORF">FE782_16680</name>
</gene>
<dbReference type="Pfam" id="PF08970">
    <property type="entry name" value="Sda"/>
    <property type="match status" value="1"/>
</dbReference>
<keyword evidence="2" id="KW-1185">Reference proteome</keyword>
<proteinExistence type="predicted"/>
<dbReference type="InterPro" id="IPR015064">
    <property type="entry name" value="Sda"/>
</dbReference>
<organism evidence="1 2">
    <name type="scientific">Paenibacillus antri</name>
    <dbReference type="NCBI Taxonomy" id="2582848"/>
    <lineage>
        <taxon>Bacteria</taxon>
        <taxon>Bacillati</taxon>
        <taxon>Bacillota</taxon>
        <taxon>Bacilli</taxon>
        <taxon>Bacillales</taxon>
        <taxon>Paenibacillaceae</taxon>
        <taxon>Paenibacillus</taxon>
    </lineage>
</organism>
<dbReference type="SUPFAM" id="SSF100985">
    <property type="entry name" value="Sporulation inhibitor Sda"/>
    <property type="match status" value="1"/>
</dbReference>
<dbReference type="OrthoDB" id="2933732at2"/>
<sequence length="58" mass="6531">MRQMTDELLLQAYRDSVKHSLDQAFIEMLEREIRRRGKAAAIVGAGLVSERADEALDG</sequence>
<protein>
    <submittedName>
        <fullName evidence="1">Sporulation histidine kinase inhibitor Sda</fullName>
    </submittedName>
</protein>
<dbReference type="AlphaFoldDB" id="A0A5R9GAN1"/>
<name>A0A5R9GAN1_9BACL</name>
<reference evidence="1 2" key="1">
    <citation type="submission" date="2019-05" db="EMBL/GenBank/DDBJ databases">
        <authorList>
            <person name="Narsing Rao M.P."/>
            <person name="Li W.J."/>
        </authorList>
    </citation>
    <scope>NUCLEOTIDE SEQUENCE [LARGE SCALE GENOMIC DNA]</scope>
    <source>
        <strain evidence="1 2">SYSU_K30003</strain>
    </source>
</reference>
<accession>A0A5R9GAN1</accession>
<dbReference type="EMBL" id="VCIW01000011">
    <property type="protein sequence ID" value="TLS51150.1"/>
    <property type="molecule type" value="Genomic_DNA"/>
</dbReference>